<dbReference type="EMBL" id="UGOA01000001">
    <property type="protein sequence ID" value="STX40392.1"/>
    <property type="molecule type" value="Genomic_DNA"/>
</dbReference>
<feature type="binding site" evidence="6">
    <location>
        <position position="76"/>
    </location>
    <ligand>
        <name>S-adenosyl-L-methionine</name>
        <dbReference type="ChEBI" id="CHEBI:59789"/>
    </ligand>
</feature>
<dbReference type="CDD" id="cd02440">
    <property type="entry name" value="AdoMet_MTases"/>
    <property type="match status" value="1"/>
</dbReference>
<dbReference type="HAMAP" id="MF_00074">
    <property type="entry name" value="16SrRNA_methyltr_G"/>
    <property type="match status" value="1"/>
</dbReference>
<dbReference type="Pfam" id="PF02527">
    <property type="entry name" value="GidB"/>
    <property type="match status" value="1"/>
</dbReference>
<dbReference type="SUPFAM" id="SSF53335">
    <property type="entry name" value="S-adenosyl-L-methionine-dependent methyltransferases"/>
    <property type="match status" value="1"/>
</dbReference>
<dbReference type="InterPro" id="IPR003682">
    <property type="entry name" value="rRNA_ssu_MeTfrase_G"/>
</dbReference>
<evidence type="ECO:0000256" key="6">
    <source>
        <dbReference type="HAMAP-Rule" id="MF_00074"/>
    </source>
</evidence>
<dbReference type="PANTHER" id="PTHR31760">
    <property type="entry name" value="S-ADENOSYL-L-METHIONINE-DEPENDENT METHYLTRANSFERASES SUPERFAMILY PROTEIN"/>
    <property type="match status" value="1"/>
</dbReference>
<organism evidence="7 8">
    <name type="scientific">Legionella donaldsonii</name>
    <dbReference type="NCBI Taxonomy" id="45060"/>
    <lineage>
        <taxon>Bacteria</taxon>
        <taxon>Pseudomonadati</taxon>
        <taxon>Pseudomonadota</taxon>
        <taxon>Gammaproteobacteria</taxon>
        <taxon>Legionellales</taxon>
        <taxon>Legionellaceae</taxon>
        <taxon>Legionella</taxon>
    </lineage>
</organism>
<comment type="caution">
    <text evidence="6">Lacks conserved residue(s) required for the propagation of feature annotation.</text>
</comment>
<comment type="similarity">
    <text evidence="6">Belongs to the methyltransferase superfamily. RNA methyltransferase RsmG family.</text>
</comment>
<dbReference type="RefSeq" id="WP_115220058.1">
    <property type="nucleotide sequence ID" value="NZ_UGOA01000001.1"/>
</dbReference>
<proteinExistence type="inferred from homology"/>
<evidence type="ECO:0000313" key="8">
    <source>
        <dbReference type="Proteomes" id="UP000254677"/>
    </source>
</evidence>
<evidence type="ECO:0000256" key="1">
    <source>
        <dbReference type="ARBA" id="ARBA00022490"/>
    </source>
</evidence>
<comment type="function">
    <text evidence="6">Specifically methylates the N7 position of guanine in position 527 of 16S rRNA.</text>
</comment>
<dbReference type="Gene3D" id="3.40.50.150">
    <property type="entry name" value="Vaccinia Virus protein VP39"/>
    <property type="match status" value="1"/>
</dbReference>
<evidence type="ECO:0000256" key="4">
    <source>
        <dbReference type="ARBA" id="ARBA00022679"/>
    </source>
</evidence>
<evidence type="ECO:0000313" key="7">
    <source>
        <dbReference type="EMBL" id="STX40392.1"/>
    </source>
</evidence>
<evidence type="ECO:0000256" key="2">
    <source>
        <dbReference type="ARBA" id="ARBA00022552"/>
    </source>
</evidence>
<feature type="binding site" evidence="6">
    <location>
        <position position="142"/>
    </location>
    <ligand>
        <name>S-adenosyl-L-methionine</name>
        <dbReference type="ChEBI" id="CHEBI:59789"/>
    </ligand>
</feature>
<gene>
    <name evidence="7" type="primary">gidB</name>
    <name evidence="6" type="synonym">rsmG</name>
    <name evidence="7" type="ORF">NCTC13292_00138</name>
</gene>
<keyword evidence="2 6" id="KW-0698">rRNA processing</keyword>
<comment type="subcellular location">
    <subcellularLocation>
        <location evidence="6">Cytoplasm</location>
    </subcellularLocation>
</comment>
<protein>
    <recommendedName>
        <fullName evidence="6">Ribosomal RNA small subunit methyltransferase G</fullName>
        <ecNumber evidence="6">2.1.1.170</ecNumber>
    </recommendedName>
    <alternativeName>
        <fullName evidence="6">16S rRNA 7-methylguanosine methyltransferase</fullName>
        <shortName evidence="6">16S rRNA m7G methyltransferase</shortName>
    </alternativeName>
</protein>
<keyword evidence="4 6" id="KW-0808">Transferase</keyword>
<dbReference type="Proteomes" id="UP000254677">
    <property type="component" value="Unassembled WGS sequence"/>
</dbReference>
<dbReference type="OrthoDB" id="9808773at2"/>
<reference evidence="7 8" key="1">
    <citation type="submission" date="2018-06" db="EMBL/GenBank/DDBJ databases">
        <authorList>
            <consortium name="Pathogen Informatics"/>
            <person name="Doyle S."/>
        </authorList>
    </citation>
    <scope>NUCLEOTIDE SEQUENCE [LARGE SCALE GENOMIC DNA]</scope>
    <source>
        <strain evidence="7 8">NCTC13292</strain>
    </source>
</reference>
<dbReference type="PIRSF" id="PIRSF003078">
    <property type="entry name" value="GidB"/>
    <property type="match status" value="1"/>
</dbReference>
<dbReference type="NCBIfam" id="TIGR00138">
    <property type="entry name" value="rsmG_gidB"/>
    <property type="match status" value="1"/>
</dbReference>
<dbReference type="EC" id="2.1.1.170" evidence="6"/>
<dbReference type="PANTHER" id="PTHR31760:SF0">
    <property type="entry name" value="S-ADENOSYL-L-METHIONINE-DEPENDENT METHYLTRANSFERASES SUPERFAMILY PROTEIN"/>
    <property type="match status" value="1"/>
</dbReference>
<dbReference type="GO" id="GO:0005829">
    <property type="term" value="C:cytosol"/>
    <property type="evidence" value="ECO:0007669"/>
    <property type="project" value="TreeGrafter"/>
</dbReference>
<dbReference type="InterPro" id="IPR029063">
    <property type="entry name" value="SAM-dependent_MTases_sf"/>
</dbReference>
<dbReference type="AlphaFoldDB" id="A0A378IY54"/>
<keyword evidence="8" id="KW-1185">Reference proteome</keyword>
<keyword evidence="5 6" id="KW-0949">S-adenosyl-L-methionine</keyword>
<keyword evidence="3 6" id="KW-0489">Methyltransferase</keyword>
<comment type="catalytic activity">
    <reaction evidence="6">
        <text>guanosine(527) in 16S rRNA + S-adenosyl-L-methionine = N(7)-methylguanosine(527) in 16S rRNA + S-adenosyl-L-homocysteine</text>
        <dbReference type="Rhea" id="RHEA:42732"/>
        <dbReference type="Rhea" id="RHEA-COMP:10209"/>
        <dbReference type="Rhea" id="RHEA-COMP:10210"/>
        <dbReference type="ChEBI" id="CHEBI:57856"/>
        <dbReference type="ChEBI" id="CHEBI:59789"/>
        <dbReference type="ChEBI" id="CHEBI:74269"/>
        <dbReference type="ChEBI" id="CHEBI:74480"/>
        <dbReference type="EC" id="2.1.1.170"/>
    </reaction>
</comment>
<evidence type="ECO:0000256" key="5">
    <source>
        <dbReference type="ARBA" id="ARBA00022691"/>
    </source>
</evidence>
<evidence type="ECO:0000256" key="3">
    <source>
        <dbReference type="ARBA" id="ARBA00022603"/>
    </source>
</evidence>
<keyword evidence="1 6" id="KW-0963">Cytoplasm</keyword>
<sequence length="208" mass="23421">MSISPELALILNKGLKELGISTETEPLLHYLSLLHKWNRSYNLTAIRDMDVMVTRHLLDSLAIAPWIRGKRLLDVGTGAGLPGIPLALIQPDLHVVLLDSNGKKIRFLQEVKRALNIDNIEIVQTRVENYHPSRGFDTVTSRAFSDLAQMLKWTNHLVETNGIWLAMKGRYPETELASINLPYQVQSYTVPGLDGKRCCVIIENAIKE</sequence>
<name>A0A378IY54_9GAMM</name>
<dbReference type="GO" id="GO:0070043">
    <property type="term" value="F:rRNA (guanine-N7-)-methyltransferase activity"/>
    <property type="evidence" value="ECO:0007669"/>
    <property type="project" value="UniProtKB-UniRule"/>
</dbReference>
<accession>A0A378IY54</accession>
<feature type="binding site" evidence="6">
    <location>
        <position position="81"/>
    </location>
    <ligand>
        <name>S-adenosyl-L-methionine</name>
        <dbReference type="ChEBI" id="CHEBI:59789"/>
    </ligand>
</feature>
<feature type="binding site" evidence="6">
    <location>
        <begin position="127"/>
        <end position="128"/>
    </location>
    <ligand>
        <name>S-adenosyl-L-methionine</name>
        <dbReference type="ChEBI" id="CHEBI:59789"/>
    </ligand>
</feature>